<dbReference type="AlphaFoldDB" id="A0A9D4RVE3"/>
<evidence type="ECO:0000313" key="1">
    <source>
        <dbReference type="EMBL" id="KAH3882524.1"/>
    </source>
</evidence>
<accession>A0A9D4RVE3</accession>
<evidence type="ECO:0000313" key="2">
    <source>
        <dbReference type="Proteomes" id="UP000828390"/>
    </source>
</evidence>
<comment type="caution">
    <text evidence="1">The sequence shown here is derived from an EMBL/GenBank/DDBJ whole genome shotgun (WGS) entry which is preliminary data.</text>
</comment>
<proteinExistence type="predicted"/>
<reference evidence="1" key="1">
    <citation type="journal article" date="2019" name="bioRxiv">
        <title>The Genome of the Zebra Mussel, Dreissena polymorpha: A Resource for Invasive Species Research.</title>
        <authorList>
            <person name="McCartney M.A."/>
            <person name="Auch B."/>
            <person name="Kono T."/>
            <person name="Mallez S."/>
            <person name="Zhang Y."/>
            <person name="Obille A."/>
            <person name="Becker A."/>
            <person name="Abrahante J.E."/>
            <person name="Garbe J."/>
            <person name="Badalamenti J.P."/>
            <person name="Herman A."/>
            <person name="Mangelson H."/>
            <person name="Liachko I."/>
            <person name="Sullivan S."/>
            <person name="Sone E.D."/>
            <person name="Koren S."/>
            <person name="Silverstein K.A.T."/>
            <person name="Beckman K.B."/>
            <person name="Gohl D.M."/>
        </authorList>
    </citation>
    <scope>NUCLEOTIDE SEQUENCE</scope>
    <source>
        <strain evidence="1">Duluth1</strain>
        <tissue evidence="1">Whole animal</tissue>
    </source>
</reference>
<gene>
    <name evidence="1" type="ORF">DPMN_006465</name>
</gene>
<reference evidence="1" key="2">
    <citation type="submission" date="2020-11" db="EMBL/GenBank/DDBJ databases">
        <authorList>
            <person name="McCartney M.A."/>
            <person name="Auch B."/>
            <person name="Kono T."/>
            <person name="Mallez S."/>
            <person name="Becker A."/>
            <person name="Gohl D.M."/>
            <person name="Silverstein K.A.T."/>
            <person name="Koren S."/>
            <person name="Bechman K.B."/>
            <person name="Herman A."/>
            <person name="Abrahante J.E."/>
            <person name="Garbe J."/>
        </authorList>
    </citation>
    <scope>NUCLEOTIDE SEQUENCE</scope>
    <source>
        <strain evidence="1">Duluth1</strain>
        <tissue evidence="1">Whole animal</tissue>
    </source>
</reference>
<sequence length="120" mass="13528">MGPILYAASVAPEQPAQSRKRAHFSKGIRLFTYTHTFHPRNANCHIPYFSTKGLRPRFLVGLVSTRKLVPIRLQSFEFADQCQDCLGTHRQSPTLPSGKSGTDHVTLLNTREACDSKRFL</sequence>
<organism evidence="1 2">
    <name type="scientific">Dreissena polymorpha</name>
    <name type="common">Zebra mussel</name>
    <name type="synonym">Mytilus polymorpha</name>
    <dbReference type="NCBI Taxonomy" id="45954"/>
    <lineage>
        <taxon>Eukaryota</taxon>
        <taxon>Metazoa</taxon>
        <taxon>Spiralia</taxon>
        <taxon>Lophotrochozoa</taxon>
        <taxon>Mollusca</taxon>
        <taxon>Bivalvia</taxon>
        <taxon>Autobranchia</taxon>
        <taxon>Heteroconchia</taxon>
        <taxon>Euheterodonta</taxon>
        <taxon>Imparidentia</taxon>
        <taxon>Neoheterodontei</taxon>
        <taxon>Myida</taxon>
        <taxon>Dreissenoidea</taxon>
        <taxon>Dreissenidae</taxon>
        <taxon>Dreissena</taxon>
    </lineage>
</organism>
<protein>
    <submittedName>
        <fullName evidence="1">Uncharacterized protein</fullName>
    </submittedName>
</protein>
<dbReference type="EMBL" id="JAIWYP010000001">
    <property type="protein sequence ID" value="KAH3882524.1"/>
    <property type="molecule type" value="Genomic_DNA"/>
</dbReference>
<dbReference type="Proteomes" id="UP000828390">
    <property type="component" value="Unassembled WGS sequence"/>
</dbReference>
<name>A0A9D4RVE3_DREPO</name>
<keyword evidence="2" id="KW-1185">Reference proteome</keyword>